<dbReference type="PANTHER" id="PTHR11908">
    <property type="entry name" value="XANTHINE DEHYDROGENASE"/>
    <property type="match status" value="1"/>
</dbReference>
<dbReference type="InterPro" id="IPR008274">
    <property type="entry name" value="AldOxase/xan_DH_MoCoBD1"/>
</dbReference>
<dbReference type="Gene3D" id="1.10.150.120">
    <property type="entry name" value="[2Fe-2S]-binding domain"/>
    <property type="match status" value="1"/>
</dbReference>
<dbReference type="InterPro" id="IPR036884">
    <property type="entry name" value="2Fe-2S-bd_dom_sf"/>
</dbReference>
<dbReference type="Gene3D" id="3.10.20.30">
    <property type="match status" value="1"/>
</dbReference>
<dbReference type="Pfam" id="PF00111">
    <property type="entry name" value="Fer2"/>
    <property type="match status" value="1"/>
</dbReference>
<dbReference type="PROSITE" id="PS51085">
    <property type="entry name" value="2FE2S_FER_2"/>
    <property type="match status" value="1"/>
</dbReference>
<comment type="similarity">
    <text evidence="4">Belongs to the xanthine dehydrogenase family.</text>
</comment>
<organism evidence="17 18">
    <name type="scientific">Neodiprion lecontei</name>
    <name type="common">Redheaded pine sawfly</name>
    <dbReference type="NCBI Taxonomy" id="441921"/>
    <lineage>
        <taxon>Eukaryota</taxon>
        <taxon>Metazoa</taxon>
        <taxon>Ecdysozoa</taxon>
        <taxon>Arthropoda</taxon>
        <taxon>Hexapoda</taxon>
        <taxon>Insecta</taxon>
        <taxon>Pterygota</taxon>
        <taxon>Neoptera</taxon>
        <taxon>Endopterygota</taxon>
        <taxon>Hymenoptera</taxon>
        <taxon>Tenthredinoidea</taxon>
        <taxon>Diprionidae</taxon>
        <taxon>Diprioninae</taxon>
        <taxon>Neodiprion</taxon>
    </lineage>
</organism>
<dbReference type="InterPro" id="IPR036318">
    <property type="entry name" value="FAD-bd_PCMH-like_sf"/>
</dbReference>
<accession>A0ABM3GD41</accession>
<dbReference type="PANTHER" id="PTHR11908:SF132">
    <property type="entry name" value="ALDEHYDE OXIDASE 1-RELATED"/>
    <property type="match status" value="1"/>
</dbReference>
<evidence type="ECO:0000256" key="6">
    <source>
        <dbReference type="ARBA" id="ARBA00022505"/>
    </source>
</evidence>
<gene>
    <name evidence="18" type="primary">LOC107217249</name>
</gene>
<dbReference type="Pfam" id="PF03450">
    <property type="entry name" value="CO_deh_flav_C"/>
    <property type="match status" value="1"/>
</dbReference>
<feature type="domain" description="2Fe-2S ferredoxin-type" evidence="15">
    <location>
        <begin position="13"/>
        <end position="95"/>
    </location>
</feature>
<evidence type="ECO:0000256" key="8">
    <source>
        <dbReference type="ARBA" id="ARBA00022714"/>
    </source>
</evidence>
<dbReference type="PIRSF" id="PIRSF000127">
    <property type="entry name" value="Xanthine_DH"/>
    <property type="match status" value="1"/>
</dbReference>
<name>A0ABM3GD41_NEOLC</name>
<reference evidence="18" key="1">
    <citation type="submission" date="2025-08" db="UniProtKB">
        <authorList>
            <consortium name="RefSeq"/>
        </authorList>
    </citation>
    <scope>IDENTIFICATION</scope>
    <source>
        <tissue evidence="18">Thorax and Abdomen</tissue>
    </source>
</reference>
<dbReference type="Pfam" id="PF20256">
    <property type="entry name" value="MoCoBD_2"/>
    <property type="match status" value="1"/>
</dbReference>
<dbReference type="Pfam" id="PF01315">
    <property type="entry name" value="Ald_Xan_dh_C"/>
    <property type="match status" value="1"/>
</dbReference>
<dbReference type="SMART" id="SM01092">
    <property type="entry name" value="CO_deh_flav_C"/>
    <property type="match status" value="1"/>
</dbReference>
<dbReference type="Pfam" id="PF00941">
    <property type="entry name" value="FAD_binding_5"/>
    <property type="match status" value="1"/>
</dbReference>
<keyword evidence="17" id="KW-1185">Reference proteome</keyword>
<dbReference type="SUPFAM" id="SSF47741">
    <property type="entry name" value="CO dehydrogenase ISP C-domain like"/>
    <property type="match status" value="1"/>
</dbReference>
<comment type="subcellular location">
    <subcellularLocation>
        <location evidence="3">Peroxisome</location>
    </subcellularLocation>
</comment>
<evidence type="ECO:0000256" key="1">
    <source>
        <dbReference type="ARBA" id="ARBA00001924"/>
    </source>
</evidence>
<evidence type="ECO:0000256" key="2">
    <source>
        <dbReference type="ARBA" id="ARBA00001974"/>
    </source>
</evidence>
<evidence type="ECO:0000259" key="15">
    <source>
        <dbReference type="PROSITE" id="PS51085"/>
    </source>
</evidence>
<dbReference type="SUPFAM" id="SSF56176">
    <property type="entry name" value="FAD-binding/transporter-associated domain-like"/>
    <property type="match status" value="1"/>
</dbReference>
<dbReference type="Proteomes" id="UP000829291">
    <property type="component" value="Chromosome 5"/>
</dbReference>
<feature type="domain" description="FAD-binding PCMH-type" evidence="16">
    <location>
        <begin position="216"/>
        <end position="396"/>
    </location>
</feature>
<dbReference type="InterPro" id="IPR002888">
    <property type="entry name" value="2Fe-2S-bd"/>
</dbReference>
<comment type="cofactor">
    <cofactor evidence="1">
        <name>Mo-molybdopterin</name>
        <dbReference type="ChEBI" id="CHEBI:71302"/>
    </cofactor>
</comment>
<keyword evidence="8" id="KW-0001">2Fe-2S</keyword>
<dbReference type="PROSITE" id="PS51387">
    <property type="entry name" value="FAD_PCMH"/>
    <property type="match status" value="1"/>
</dbReference>
<keyword evidence="12" id="KW-0408">Iron</keyword>
<dbReference type="InterPro" id="IPR036683">
    <property type="entry name" value="CO_DH_flav_C_dom_sf"/>
</dbReference>
<dbReference type="SUPFAM" id="SSF54292">
    <property type="entry name" value="2Fe-2S ferredoxin-like"/>
    <property type="match status" value="1"/>
</dbReference>
<keyword evidence="11" id="KW-0560">Oxidoreductase</keyword>
<evidence type="ECO:0000256" key="13">
    <source>
        <dbReference type="ARBA" id="ARBA00023014"/>
    </source>
</evidence>
<dbReference type="InterPro" id="IPR005107">
    <property type="entry name" value="CO_DH_flav_C"/>
</dbReference>
<evidence type="ECO:0000256" key="5">
    <source>
        <dbReference type="ARBA" id="ARBA00011738"/>
    </source>
</evidence>
<dbReference type="Gene3D" id="3.30.465.10">
    <property type="match status" value="1"/>
</dbReference>
<dbReference type="Gene3D" id="3.90.1170.50">
    <property type="entry name" value="Aldehyde oxidase/xanthine dehydrogenase, a/b hammerhead"/>
    <property type="match status" value="1"/>
</dbReference>
<dbReference type="InterPro" id="IPR046867">
    <property type="entry name" value="AldOxase/xan_DH_MoCoBD2"/>
</dbReference>
<evidence type="ECO:0000313" key="18">
    <source>
        <dbReference type="RefSeq" id="XP_046598197.1"/>
    </source>
</evidence>
<dbReference type="InterPro" id="IPR002346">
    <property type="entry name" value="Mopterin_DH_FAD-bd"/>
</dbReference>
<sequence>MGGLSSCDSEFQDTVAFTINGVPYTVDESTPSGTSLNVYLREHANLRGTKAMCLEGGCGVCIVAVNIGGNTMAVNSCLVPILICHGWEITTIEGVGNRGSGYHPVQARLAQFNGSQCGYCSPGMVMNMYSLSREKKQPTMKDVENSFGGNICRCTGYRPILDAFKSLASDANLELTQKVRDIEELCDIKVCSKTEQSCSGSCATIQKSKGIGFRHIIFDNAEFYKVPTVDGLFSIFEKYPDASYVLHGGNTAHGVYRSKKSQLYIDVNDIPDLHRVELTKIGLAFGANLTLTKAMQSFKKYSTYKGFKYLNLLADHIDLIASVPVRNIGTLAGNLMIKHQHHEFPSDIFLILETVGVQLHILENPTDKLSVNLIQFLEMDMRHKLIYSIILPPLESEYEFRSFKIMPRAQNAHAHVNAGFLFKLDEGGKVLEMPNIIIGGIRNDFLHARKTEEYLKGKNLLTNDVFQRAIQVLHNELNPDHILPDYSSEFRKILAEGLFYKIIVPGFQYVLSINPNNIDPRLRSGGMILERGLSTGKQDFDTDRNIWPLNKPLPKLEAIYQTSGEAHYINDIKTMPDEVHCAFVLTDVANGYIEHVDTTEVMKMKGVIAFYDVSDVPGKNVFIPKEAEIFYLPFNEPLFADKEVLYAGQPLGMIVASSNAIANEAVNKVKVIYTGSFEKKAIISIEDAIASKDDSRISTPVVIPAESRGTDTKYVIKGDFVCGGQYHYTMETQTCVCLPVEDGIDVYTSTQNIDLNQIAIATCLGVPQNSINIRVKRLGGGYGAKISRAAQVACACALACHKLNRPARFVMTLESNMSSIGKRSPSYHEYEVGVDINGKIQYLNVKHWSNSGAIFNESSSPVIAYHCGNCYDTSTWTREAYEVRTDLPTNTYCRAPASTEGIALAENVMEHVARELGKDPMDIRSVNMNPADNCIMNELIEDLKVTADYNMRRKAVESFNRENRWKKKGIAMVPMKYPFTFYGQFNVLVSVYARDGTVAITHGGIECGQGINTKVAQTAAYILGIDLEMISIKPTTNLTSPNNTVTGGSWTSDSCAYATMMACKELIKRLEPIKTELQEPTWKDLVFAAHQKDVDLCARYMFAATKDDVKPYAIWGCAVGEVEVDLLTGQHVVTRVDLMVDAGISMSPEVDIGQAEGAFIMGLGYWTSEDLIYDPETGVLTNNRTWNYKPPGAKDIPIDFRISLRRNAPNPLGVLRAKATGEPSLCTSCVIMFAIRNAINAARADAGNTEKWYDLPAPITTERILLSSLTNKEQMVI</sequence>
<comment type="subunit">
    <text evidence="5">Homodimer.</text>
</comment>
<dbReference type="InterPro" id="IPR016166">
    <property type="entry name" value="FAD-bd_PCMH"/>
</dbReference>
<dbReference type="InterPro" id="IPR001041">
    <property type="entry name" value="2Fe-2S_ferredoxin-type"/>
</dbReference>
<keyword evidence="10" id="KW-0274">FAD</keyword>
<dbReference type="SUPFAM" id="SSF55447">
    <property type="entry name" value="CO dehydrogenase flavoprotein C-terminal domain-like"/>
    <property type="match status" value="1"/>
</dbReference>
<dbReference type="Pfam" id="PF01799">
    <property type="entry name" value="Fer2_2"/>
    <property type="match status" value="1"/>
</dbReference>
<keyword evidence="7" id="KW-0285">Flavoprotein</keyword>
<protein>
    <submittedName>
        <fullName evidence="18">Xanthine dehydrogenase/oxidase isoform X1</fullName>
    </submittedName>
</protein>
<dbReference type="InterPro" id="IPR012675">
    <property type="entry name" value="Beta-grasp_dom_sf"/>
</dbReference>
<evidence type="ECO:0000256" key="7">
    <source>
        <dbReference type="ARBA" id="ARBA00022630"/>
    </source>
</evidence>
<dbReference type="InterPro" id="IPR016169">
    <property type="entry name" value="FAD-bd_PCMH_sub2"/>
</dbReference>
<evidence type="ECO:0000256" key="9">
    <source>
        <dbReference type="ARBA" id="ARBA00022723"/>
    </source>
</evidence>
<evidence type="ECO:0000313" key="17">
    <source>
        <dbReference type="Proteomes" id="UP000829291"/>
    </source>
</evidence>
<evidence type="ECO:0000256" key="10">
    <source>
        <dbReference type="ARBA" id="ARBA00022827"/>
    </source>
</evidence>
<evidence type="ECO:0000259" key="16">
    <source>
        <dbReference type="PROSITE" id="PS51387"/>
    </source>
</evidence>
<dbReference type="SUPFAM" id="SSF54665">
    <property type="entry name" value="CO dehydrogenase molybdoprotein N-domain-like"/>
    <property type="match status" value="1"/>
</dbReference>
<evidence type="ECO:0000256" key="4">
    <source>
        <dbReference type="ARBA" id="ARBA00006849"/>
    </source>
</evidence>
<evidence type="ECO:0000256" key="11">
    <source>
        <dbReference type="ARBA" id="ARBA00023002"/>
    </source>
</evidence>
<dbReference type="InterPro" id="IPR036010">
    <property type="entry name" value="2Fe-2S_ferredoxin-like_sf"/>
</dbReference>
<dbReference type="Gene3D" id="3.30.365.10">
    <property type="entry name" value="Aldehyde oxidase/xanthine dehydrogenase, molybdopterin binding domain"/>
    <property type="match status" value="4"/>
</dbReference>
<keyword evidence="14" id="KW-0576">Peroxisome</keyword>
<dbReference type="PROSITE" id="PS00197">
    <property type="entry name" value="2FE2S_FER_1"/>
    <property type="match status" value="1"/>
</dbReference>
<keyword evidence="13" id="KW-0411">Iron-sulfur</keyword>
<evidence type="ECO:0000256" key="14">
    <source>
        <dbReference type="ARBA" id="ARBA00023140"/>
    </source>
</evidence>
<dbReference type="InterPro" id="IPR037165">
    <property type="entry name" value="AldOxase/xan_DH_Mopterin-bd_sf"/>
</dbReference>
<dbReference type="SMART" id="SM01008">
    <property type="entry name" value="Ald_Xan_dh_C"/>
    <property type="match status" value="1"/>
</dbReference>
<proteinExistence type="inferred from homology"/>
<keyword evidence="6" id="KW-0500">Molybdenum</keyword>
<keyword evidence="9" id="KW-0479">Metal-binding</keyword>
<evidence type="ECO:0000256" key="12">
    <source>
        <dbReference type="ARBA" id="ARBA00023004"/>
    </source>
</evidence>
<comment type="cofactor">
    <cofactor evidence="2">
        <name>FAD</name>
        <dbReference type="ChEBI" id="CHEBI:57692"/>
    </cofactor>
</comment>
<dbReference type="Gene3D" id="3.30.390.50">
    <property type="entry name" value="CO dehydrogenase flavoprotein, C-terminal domain"/>
    <property type="match status" value="1"/>
</dbReference>
<dbReference type="InterPro" id="IPR006058">
    <property type="entry name" value="2Fe2S_fd_BS"/>
</dbReference>
<dbReference type="SUPFAM" id="SSF56003">
    <property type="entry name" value="Molybdenum cofactor-binding domain"/>
    <property type="match status" value="1"/>
</dbReference>
<dbReference type="GeneID" id="107217249"/>
<dbReference type="InterPro" id="IPR036856">
    <property type="entry name" value="Ald_Oxase/Xan_DH_a/b_sf"/>
</dbReference>
<dbReference type="RefSeq" id="XP_046598197.1">
    <property type="nucleotide sequence ID" value="XM_046742241.1"/>
</dbReference>
<dbReference type="InterPro" id="IPR016208">
    <property type="entry name" value="Ald_Oxase/xanthine_DH-like"/>
</dbReference>
<evidence type="ECO:0000256" key="3">
    <source>
        <dbReference type="ARBA" id="ARBA00004275"/>
    </source>
</evidence>
<dbReference type="InterPro" id="IPR000674">
    <property type="entry name" value="Ald_Oxase/Xan_DH_a/b"/>
</dbReference>
<dbReference type="Pfam" id="PF02738">
    <property type="entry name" value="MoCoBD_1"/>
    <property type="match status" value="1"/>
</dbReference>